<feature type="transmembrane region" description="Helical" evidence="1">
    <location>
        <begin position="21"/>
        <end position="44"/>
    </location>
</feature>
<gene>
    <name evidence="3" type="ORF">ACFPN9_05425</name>
</gene>
<keyword evidence="1" id="KW-0812">Transmembrane</keyword>
<evidence type="ECO:0000256" key="1">
    <source>
        <dbReference type="SAM" id="Phobius"/>
    </source>
</evidence>
<name>A0ABW0NXA3_9HYPH</name>
<sequence length="418" mass="43533">MAARLTGLLRRLLGCERGGTIVAMGVALPVLAMGAGVVVDYGILSEQRQAFQTVADASALAAAREFRLANATPATVQTAAEKFAKAQLAAVNQTATVATSVDLKKFSVTVDVSTVARTNIMHMFGQDMVTVAASATARVLGTASICVVGLETTKNETIYLEKEAKLEAPECAVYSNSNMTHGLKAMQNSQIRARFICSAGGSYKDKYDSFVPSPTLDCPVLKDPLASRPPPSTGACAATDLKVTSSTTLSPGTYCGGVRISKGAVVTLNPGIYAFKDGKLDVSGGATLKGANVGLYFTGKGAVLRFDADTKIDLTAPRDGVMAGMLVFEDRSSPLNQKHEILSNDAKVLLGTLYLPQGELNIGANKPVAADSAYTIVVARRFTLSAGPTMVMNAKYSSTNIPVPEGVGPGSTAAHLAR</sequence>
<evidence type="ECO:0000313" key="4">
    <source>
        <dbReference type="Proteomes" id="UP001596060"/>
    </source>
</evidence>
<evidence type="ECO:0000259" key="2">
    <source>
        <dbReference type="Pfam" id="PF13400"/>
    </source>
</evidence>
<protein>
    <submittedName>
        <fullName evidence="3">Pilus assembly protein TadG-related protein</fullName>
    </submittedName>
</protein>
<dbReference type="Proteomes" id="UP001596060">
    <property type="component" value="Unassembled WGS sequence"/>
</dbReference>
<keyword evidence="1" id="KW-1133">Transmembrane helix</keyword>
<dbReference type="EMBL" id="JBHSLU010000008">
    <property type="protein sequence ID" value="MFC5504693.1"/>
    <property type="molecule type" value="Genomic_DNA"/>
</dbReference>
<organism evidence="3 4">
    <name type="scientific">Bosea massiliensis</name>
    <dbReference type="NCBI Taxonomy" id="151419"/>
    <lineage>
        <taxon>Bacteria</taxon>
        <taxon>Pseudomonadati</taxon>
        <taxon>Pseudomonadota</taxon>
        <taxon>Alphaproteobacteria</taxon>
        <taxon>Hyphomicrobiales</taxon>
        <taxon>Boseaceae</taxon>
        <taxon>Bosea</taxon>
    </lineage>
</organism>
<dbReference type="RefSeq" id="WP_066716418.1">
    <property type="nucleotide sequence ID" value="NZ_JBHSLU010000008.1"/>
</dbReference>
<dbReference type="Pfam" id="PF13400">
    <property type="entry name" value="Tad"/>
    <property type="match status" value="1"/>
</dbReference>
<proteinExistence type="predicted"/>
<accession>A0ABW0NXA3</accession>
<keyword evidence="4" id="KW-1185">Reference proteome</keyword>
<feature type="domain" description="Putative Flp pilus-assembly TadG-like N-terminal" evidence="2">
    <location>
        <begin position="19"/>
        <end position="64"/>
    </location>
</feature>
<reference evidence="4" key="1">
    <citation type="journal article" date="2019" name="Int. J. Syst. Evol. Microbiol.">
        <title>The Global Catalogue of Microorganisms (GCM) 10K type strain sequencing project: providing services to taxonomists for standard genome sequencing and annotation.</title>
        <authorList>
            <consortium name="The Broad Institute Genomics Platform"/>
            <consortium name="The Broad Institute Genome Sequencing Center for Infectious Disease"/>
            <person name="Wu L."/>
            <person name="Ma J."/>
        </authorList>
    </citation>
    <scope>NUCLEOTIDE SEQUENCE [LARGE SCALE GENOMIC DNA]</scope>
    <source>
        <strain evidence="4">CCUG 43117</strain>
    </source>
</reference>
<keyword evidence="1" id="KW-0472">Membrane</keyword>
<dbReference type="InterPro" id="IPR028087">
    <property type="entry name" value="Tad_N"/>
</dbReference>
<comment type="caution">
    <text evidence="3">The sequence shown here is derived from an EMBL/GenBank/DDBJ whole genome shotgun (WGS) entry which is preliminary data.</text>
</comment>
<evidence type="ECO:0000313" key="3">
    <source>
        <dbReference type="EMBL" id="MFC5504693.1"/>
    </source>
</evidence>